<dbReference type="AlphaFoldDB" id="A0A8J8K515"/>
<keyword evidence="2" id="KW-1185">Reference proteome</keyword>
<evidence type="ECO:0000313" key="2">
    <source>
        <dbReference type="Proteomes" id="UP000610746"/>
    </source>
</evidence>
<organism evidence="1 2">
    <name type="scientific">Frigoriflavimonas asaccharolytica</name>
    <dbReference type="NCBI Taxonomy" id="2735899"/>
    <lineage>
        <taxon>Bacteria</taxon>
        <taxon>Pseudomonadati</taxon>
        <taxon>Bacteroidota</taxon>
        <taxon>Flavobacteriia</taxon>
        <taxon>Flavobacteriales</taxon>
        <taxon>Weeksellaceae</taxon>
        <taxon>Frigoriflavimonas</taxon>
    </lineage>
</organism>
<dbReference type="RefSeq" id="WP_173778950.1">
    <property type="nucleotide sequence ID" value="NZ_JABSNO010000008.1"/>
</dbReference>
<sequence length="161" mass="19134">MKFKLFSLIILSIIFSCKNEKLKKVSNDDYKRWDELEIETRYQTLTIFKFSDSAEFINVKYDKGIYEIPPKYNNKKIEKKVILFTKQERDSLSKYIFQSVIKPSFTNTSATDYVGNVSLKFKRHNMNLICEYYSVGDWTEISEETKKIFNIINSKVEISKQ</sequence>
<comment type="caution">
    <text evidence="1">The sequence shown here is derived from an EMBL/GenBank/DDBJ whole genome shotgun (WGS) entry which is preliminary data.</text>
</comment>
<accession>A0A8J8K515</accession>
<name>A0A8J8K515_9FLAO</name>
<dbReference type="Proteomes" id="UP000610746">
    <property type="component" value="Unassembled WGS sequence"/>
</dbReference>
<protein>
    <recommendedName>
        <fullName evidence="3">Lipoprotein</fullName>
    </recommendedName>
</protein>
<reference evidence="1" key="1">
    <citation type="submission" date="2020-05" db="EMBL/GenBank/DDBJ databases">
        <title>Genomic Encyclopedia of Type Strains, Phase IV (KMG-V): Genome sequencing to study the core and pangenomes of soil and plant-associated prokaryotes.</title>
        <authorList>
            <person name="Whitman W."/>
        </authorList>
    </citation>
    <scope>NUCLEOTIDE SEQUENCE</scope>
    <source>
        <strain evidence="1">16F</strain>
    </source>
</reference>
<dbReference type="EMBL" id="JABSNO010000008">
    <property type="protein sequence ID" value="NRS92340.1"/>
    <property type="molecule type" value="Genomic_DNA"/>
</dbReference>
<dbReference type="PROSITE" id="PS51257">
    <property type="entry name" value="PROKAR_LIPOPROTEIN"/>
    <property type="match status" value="1"/>
</dbReference>
<evidence type="ECO:0000313" key="1">
    <source>
        <dbReference type="EMBL" id="NRS92340.1"/>
    </source>
</evidence>
<gene>
    <name evidence="1" type="ORF">HNQ03_001408</name>
</gene>
<evidence type="ECO:0008006" key="3">
    <source>
        <dbReference type="Google" id="ProtNLM"/>
    </source>
</evidence>
<proteinExistence type="predicted"/>